<sequence>MSWNRVEKRKKRLDKNKKLEKIIQIHFKEKHFNYKKKGAILSLEKEIKDLTENDDKSDDKKNKEIEEITHLTELTTKWKAACQEGIIELQKQLTDTYPDMTMNKIVDLLKVDPKDIDYDPETQDFV</sequence>
<organism evidence="1 2">
    <name type="scientific">Pseudocohnilembus persalinus</name>
    <name type="common">Ciliate</name>
    <dbReference type="NCBI Taxonomy" id="266149"/>
    <lineage>
        <taxon>Eukaryota</taxon>
        <taxon>Sar</taxon>
        <taxon>Alveolata</taxon>
        <taxon>Ciliophora</taxon>
        <taxon>Intramacronucleata</taxon>
        <taxon>Oligohymenophorea</taxon>
        <taxon>Scuticociliatia</taxon>
        <taxon>Philasterida</taxon>
        <taxon>Pseudocohnilembidae</taxon>
        <taxon>Pseudocohnilembus</taxon>
    </lineage>
</organism>
<dbReference type="InParanoid" id="A0A0V0R8J7"/>
<evidence type="ECO:0008006" key="3">
    <source>
        <dbReference type="Google" id="ProtNLM"/>
    </source>
</evidence>
<comment type="caution">
    <text evidence="1">The sequence shown here is derived from an EMBL/GenBank/DDBJ whole genome shotgun (WGS) entry which is preliminary data.</text>
</comment>
<accession>A0A0V0R8J7</accession>
<proteinExistence type="predicted"/>
<dbReference type="OrthoDB" id="10588060at2759"/>
<keyword evidence="2" id="KW-1185">Reference proteome</keyword>
<evidence type="ECO:0000313" key="2">
    <source>
        <dbReference type="Proteomes" id="UP000054937"/>
    </source>
</evidence>
<dbReference type="EMBL" id="LDAU01000024">
    <property type="protein sequence ID" value="KRX10704.1"/>
    <property type="molecule type" value="Genomic_DNA"/>
</dbReference>
<dbReference type="Proteomes" id="UP000054937">
    <property type="component" value="Unassembled WGS sequence"/>
</dbReference>
<gene>
    <name evidence="1" type="ORF">PPERSA_08699</name>
</gene>
<name>A0A0V0R8J7_PSEPJ</name>
<reference evidence="1 2" key="1">
    <citation type="journal article" date="2015" name="Sci. Rep.">
        <title>Genome of the facultative scuticociliatosis pathogen Pseudocohnilembus persalinus provides insight into its virulence through horizontal gene transfer.</title>
        <authorList>
            <person name="Xiong J."/>
            <person name="Wang G."/>
            <person name="Cheng J."/>
            <person name="Tian M."/>
            <person name="Pan X."/>
            <person name="Warren A."/>
            <person name="Jiang C."/>
            <person name="Yuan D."/>
            <person name="Miao W."/>
        </authorList>
    </citation>
    <scope>NUCLEOTIDE SEQUENCE [LARGE SCALE GENOMIC DNA]</scope>
    <source>
        <strain evidence="1">36N120E</strain>
    </source>
</reference>
<dbReference type="AlphaFoldDB" id="A0A0V0R8J7"/>
<evidence type="ECO:0000313" key="1">
    <source>
        <dbReference type="EMBL" id="KRX10704.1"/>
    </source>
</evidence>
<protein>
    <recommendedName>
        <fullName evidence="3">Meiosis protein 5 homolog</fullName>
    </recommendedName>
</protein>